<keyword evidence="1 2" id="KW-0456">Lyase</keyword>
<dbReference type="InterPro" id="IPR008948">
    <property type="entry name" value="L-Aspartase-like"/>
</dbReference>
<dbReference type="Gene3D" id="1.10.40.30">
    <property type="entry name" value="Fumarase/aspartase (C-terminal domain)"/>
    <property type="match status" value="1"/>
</dbReference>
<dbReference type="EC" id="4.3.1.1" evidence="2"/>
<dbReference type="PANTHER" id="PTHR42696:SF2">
    <property type="entry name" value="ASPARTATE AMMONIA-LYASE"/>
    <property type="match status" value="1"/>
</dbReference>
<dbReference type="InterPro" id="IPR020557">
    <property type="entry name" value="Fumarate_lyase_CS"/>
</dbReference>
<dbReference type="KEGG" id="bsto:C0V70_05050"/>
<gene>
    <name evidence="2" type="primary">aspA</name>
    <name evidence="2" type="ORF">C0V70_05050</name>
</gene>
<dbReference type="InterPro" id="IPR000362">
    <property type="entry name" value="Fumarate_lyase_fam"/>
</dbReference>
<dbReference type="SUPFAM" id="SSF48557">
    <property type="entry name" value="L-aspartase-like"/>
    <property type="match status" value="1"/>
</dbReference>
<dbReference type="AlphaFoldDB" id="A0A2K9NPQ6"/>
<evidence type="ECO:0000313" key="3">
    <source>
        <dbReference type="Proteomes" id="UP000235584"/>
    </source>
</evidence>
<dbReference type="PRINTS" id="PR00149">
    <property type="entry name" value="FUMRATELYASE"/>
</dbReference>
<evidence type="ECO:0000313" key="2">
    <source>
        <dbReference type="EMBL" id="AUN97487.1"/>
    </source>
</evidence>
<dbReference type="FunFam" id="1.20.200.10:FF:000001">
    <property type="entry name" value="Fumarate hydratase, mitochondrial"/>
    <property type="match status" value="1"/>
</dbReference>
<evidence type="ECO:0000256" key="1">
    <source>
        <dbReference type="ARBA" id="ARBA00023239"/>
    </source>
</evidence>
<dbReference type="GO" id="GO:0006531">
    <property type="term" value="P:aspartate metabolic process"/>
    <property type="evidence" value="ECO:0007669"/>
    <property type="project" value="TreeGrafter"/>
</dbReference>
<name>A0A2K9NPQ6_BACTC</name>
<sequence length="460" mass="50129">MRIEKDSLGELSIPDDVFYGIQSFRASKNFPISGTQVHPQLIRSFLLLKKAAAKANQASGVLDEQKAAAIATAVDELLKGNYLKHFIVDAYQAGAGTSQNMNANEVIANKANVLLGGKLGTYDHVHPNDHVNMSQSTNDTYPTAMRLATLILSKELVSELQRFSNAFKQKALEFDLVIKSGRTHLQDAVPIRLGQEFSAYQKTIEHLIGLVIHSQDYLRELGIGGSAAGTGINVPKGFREAIIIELKHDFEDSDLTLSDNMCAAMQSQLPMMVYSNALRTCALELTRITNDLRLLSSGPANGLGEINLPSTQPGSSIMPGKVNPSILEMANQVFFKVLGNDQAMAFANQAGQLELNVMMPVMAQLALESSMILTSALKTMRELCISGITANKETCEKYASQTSQIVTALNPVIGYAKAGELAKESIKSKKTVIELVREQKLLTDKQIKDLLDPKKLTVPH</sequence>
<dbReference type="PRINTS" id="PR00145">
    <property type="entry name" value="ARGSUCLYASE"/>
</dbReference>
<accession>A0A2K9NPQ6</accession>
<dbReference type="FunFam" id="1.10.40.30:FF:000002">
    <property type="entry name" value="Fumarate hydratase class II"/>
    <property type="match status" value="1"/>
</dbReference>
<protein>
    <submittedName>
        <fullName evidence="2">Aspartate ammonia-lyase</fullName>
        <ecNumber evidence="2">4.3.1.1</ecNumber>
    </submittedName>
</protein>
<dbReference type="RefSeq" id="WP_102242782.1">
    <property type="nucleotide sequence ID" value="NZ_CP025704.1"/>
</dbReference>
<dbReference type="NCBIfam" id="NF008909">
    <property type="entry name" value="PRK12273.1"/>
    <property type="match status" value="1"/>
</dbReference>
<reference evidence="2 3" key="1">
    <citation type="submission" date="2018-01" db="EMBL/GenBank/DDBJ databases">
        <title>Complete genome sequence of Bacteriovorax stolpii DSM12778.</title>
        <authorList>
            <person name="Tang B."/>
            <person name="Chang J."/>
        </authorList>
    </citation>
    <scope>NUCLEOTIDE SEQUENCE [LARGE SCALE GENOMIC DNA]</scope>
    <source>
        <strain evidence="2 3">DSM 12778</strain>
    </source>
</reference>
<dbReference type="GO" id="GO:0008797">
    <property type="term" value="F:aspartate ammonia-lyase activity"/>
    <property type="evidence" value="ECO:0007669"/>
    <property type="project" value="UniProtKB-EC"/>
</dbReference>
<dbReference type="PROSITE" id="PS00163">
    <property type="entry name" value="FUMARATE_LYASES"/>
    <property type="match status" value="1"/>
</dbReference>
<organism evidence="2 3">
    <name type="scientific">Bacteriovorax stolpii</name>
    <name type="common">Bdellovibrio stolpii</name>
    <dbReference type="NCBI Taxonomy" id="960"/>
    <lineage>
        <taxon>Bacteria</taxon>
        <taxon>Pseudomonadati</taxon>
        <taxon>Bdellovibrionota</taxon>
        <taxon>Bacteriovoracia</taxon>
        <taxon>Bacteriovoracales</taxon>
        <taxon>Bacteriovoracaceae</taxon>
        <taxon>Bacteriovorax</taxon>
    </lineage>
</organism>
<dbReference type="Pfam" id="PF00206">
    <property type="entry name" value="Lyase_1"/>
    <property type="match status" value="1"/>
</dbReference>
<dbReference type="InterPro" id="IPR051546">
    <property type="entry name" value="Aspartate_Ammonia-Lyase"/>
</dbReference>
<dbReference type="PANTHER" id="PTHR42696">
    <property type="entry name" value="ASPARTATE AMMONIA-LYASE"/>
    <property type="match status" value="1"/>
</dbReference>
<dbReference type="Proteomes" id="UP000235584">
    <property type="component" value="Chromosome"/>
</dbReference>
<keyword evidence="3" id="KW-1185">Reference proteome</keyword>
<dbReference type="EMBL" id="CP025704">
    <property type="protein sequence ID" value="AUN97487.1"/>
    <property type="molecule type" value="Genomic_DNA"/>
</dbReference>
<dbReference type="InterPro" id="IPR024083">
    <property type="entry name" value="Fumarase/histidase_N"/>
</dbReference>
<dbReference type="Gene3D" id="1.20.200.10">
    <property type="entry name" value="Fumarase/aspartase (Central domain)"/>
    <property type="match status" value="1"/>
</dbReference>
<dbReference type="Gene3D" id="1.10.275.10">
    <property type="entry name" value="Fumarase/aspartase (N-terminal domain)"/>
    <property type="match status" value="1"/>
</dbReference>
<dbReference type="InterPro" id="IPR022761">
    <property type="entry name" value="Fumarate_lyase_N"/>
</dbReference>
<dbReference type="FunFam" id="1.10.275.10:FF:000001">
    <property type="entry name" value="Fumarate hydratase, mitochondrial"/>
    <property type="match status" value="1"/>
</dbReference>
<dbReference type="GO" id="GO:0006099">
    <property type="term" value="P:tricarboxylic acid cycle"/>
    <property type="evidence" value="ECO:0007669"/>
    <property type="project" value="InterPro"/>
</dbReference>
<proteinExistence type="predicted"/>
<dbReference type="Pfam" id="PF10415">
    <property type="entry name" value="FumaraseC_C"/>
    <property type="match status" value="1"/>
</dbReference>
<dbReference type="GO" id="GO:0005829">
    <property type="term" value="C:cytosol"/>
    <property type="evidence" value="ECO:0007669"/>
    <property type="project" value="TreeGrafter"/>
</dbReference>
<dbReference type="InterPro" id="IPR018951">
    <property type="entry name" value="Fumarase_C_C"/>
</dbReference>